<dbReference type="PROSITE" id="PS51257">
    <property type="entry name" value="PROKAR_LIPOPROTEIN"/>
    <property type="match status" value="1"/>
</dbReference>
<keyword evidence="3" id="KW-1185">Reference proteome</keyword>
<dbReference type="InterPro" id="IPR025345">
    <property type="entry name" value="DUF4249"/>
</dbReference>
<feature type="chain" id="PRO_5023102108" evidence="1">
    <location>
        <begin position="17"/>
        <end position="284"/>
    </location>
</feature>
<comment type="caution">
    <text evidence="2">The sequence shown here is derived from an EMBL/GenBank/DDBJ whole genome shotgun (WGS) entry which is preliminary data.</text>
</comment>
<gene>
    <name evidence="2" type="ORF">FRY97_11910</name>
</gene>
<dbReference type="AlphaFoldDB" id="A0A5C6RLQ8"/>
<protein>
    <submittedName>
        <fullName evidence="2">DUF4249 domain-containing protein</fullName>
    </submittedName>
</protein>
<sequence>MKMSKWLLFFSFAALAACNLEQEIDIDLPEYESRPVVEAYLEPGQPFRLLLTRSAAYFDPLPTVDNFLGELLLSGAEVEIVHNGATYTLNNQLSLDPQTQKIYNYIAEGGARVPEDSSLPFELFIRLPDGRTITGQTALLPPVAIDSLVVEFPETDTLARVLTYFTDDPDQDNYYRYMLQLNALDSLPEQDFVSDDRLLSPGDSTIAFGTGFNYEVGDTLFTTLYHISEDYATFLESVSGAAAANGNPFGQPSPVISNLGGDAGALGIFTGLAKTQRMDIIEEP</sequence>
<accession>A0A5C6RLQ8</accession>
<dbReference type="EMBL" id="VOOR01000022">
    <property type="protein sequence ID" value="TXB62894.1"/>
    <property type="molecule type" value="Genomic_DNA"/>
</dbReference>
<evidence type="ECO:0000313" key="3">
    <source>
        <dbReference type="Proteomes" id="UP000321580"/>
    </source>
</evidence>
<dbReference type="OrthoDB" id="1117499at2"/>
<evidence type="ECO:0000313" key="2">
    <source>
        <dbReference type="EMBL" id="TXB62894.1"/>
    </source>
</evidence>
<dbReference type="RefSeq" id="WP_147167762.1">
    <property type="nucleotide sequence ID" value="NZ_VOOR01000022.1"/>
</dbReference>
<keyword evidence="1" id="KW-0732">Signal</keyword>
<proteinExistence type="predicted"/>
<dbReference type="Proteomes" id="UP000321580">
    <property type="component" value="Unassembled WGS sequence"/>
</dbReference>
<name>A0A5C6RLQ8_9BACT</name>
<reference evidence="2 3" key="1">
    <citation type="submission" date="2019-08" db="EMBL/GenBank/DDBJ databases">
        <title>Genome of Phaeodactylibacter luteus.</title>
        <authorList>
            <person name="Bowman J.P."/>
        </authorList>
    </citation>
    <scope>NUCLEOTIDE SEQUENCE [LARGE SCALE GENOMIC DNA]</scope>
    <source>
        <strain evidence="2 3">KCTC 42180</strain>
    </source>
</reference>
<organism evidence="2 3">
    <name type="scientific">Phaeodactylibacter luteus</name>
    <dbReference type="NCBI Taxonomy" id="1564516"/>
    <lineage>
        <taxon>Bacteria</taxon>
        <taxon>Pseudomonadati</taxon>
        <taxon>Bacteroidota</taxon>
        <taxon>Saprospiria</taxon>
        <taxon>Saprospirales</taxon>
        <taxon>Haliscomenobacteraceae</taxon>
        <taxon>Phaeodactylibacter</taxon>
    </lineage>
</organism>
<dbReference type="Pfam" id="PF14054">
    <property type="entry name" value="DUF4249"/>
    <property type="match status" value="1"/>
</dbReference>
<evidence type="ECO:0000256" key="1">
    <source>
        <dbReference type="SAM" id="SignalP"/>
    </source>
</evidence>
<feature type="signal peptide" evidence="1">
    <location>
        <begin position="1"/>
        <end position="16"/>
    </location>
</feature>